<organism evidence="1 2">
    <name type="scientific">Vagococcus lutrae LBD1</name>
    <dbReference type="NCBI Taxonomy" id="1408226"/>
    <lineage>
        <taxon>Bacteria</taxon>
        <taxon>Bacillati</taxon>
        <taxon>Bacillota</taxon>
        <taxon>Bacilli</taxon>
        <taxon>Lactobacillales</taxon>
        <taxon>Enterococcaceae</taxon>
        <taxon>Vagococcus</taxon>
    </lineage>
</organism>
<dbReference type="InterPro" id="IPR050179">
    <property type="entry name" value="Trans_hexapeptide_repeat"/>
</dbReference>
<dbReference type="SUPFAM" id="SSF51161">
    <property type="entry name" value="Trimeric LpxA-like enzymes"/>
    <property type="match status" value="1"/>
</dbReference>
<dbReference type="RefSeq" id="WP_023605966.1">
    <property type="nucleotide sequence ID" value="NZ_AYSH01000008.1"/>
</dbReference>
<comment type="caution">
    <text evidence="1">The sequence shown here is derived from an EMBL/GenBank/DDBJ whole genome shotgun (WGS) entry which is preliminary data.</text>
</comment>
<name>V6Q5B5_9ENTE</name>
<dbReference type="Pfam" id="PF00132">
    <property type="entry name" value="Hexapep"/>
    <property type="match status" value="1"/>
</dbReference>
<dbReference type="Proteomes" id="UP000018126">
    <property type="component" value="Unassembled WGS sequence"/>
</dbReference>
<accession>V6Q5B5</accession>
<dbReference type="PANTHER" id="PTHR43300">
    <property type="entry name" value="ACETYLTRANSFERASE"/>
    <property type="match status" value="1"/>
</dbReference>
<dbReference type="InterPro" id="IPR001451">
    <property type="entry name" value="Hexapep"/>
</dbReference>
<protein>
    <recommendedName>
        <fullName evidence="3">Acetyltransferase</fullName>
    </recommendedName>
</protein>
<evidence type="ECO:0000313" key="2">
    <source>
        <dbReference type="Proteomes" id="UP000018126"/>
    </source>
</evidence>
<dbReference type="PANTHER" id="PTHR43300:SF11">
    <property type="entry name" value="ACETYLTRANSFERASE RV3034C-RELATED"/>
    <property type="match status" value="1"/>
</dbReference>
<dbReference type="eggNOG" id="COG0110">
    <property type="taxonomic scope" value="Bacteria"/>
</dbReference>
<keyword evidence="2" id="KW-1185">Reference proteome</keyword>
<dbReference type="CDD" id="cd04647">
    <property type="entry name" value="LbH_MAT_like"/>
    <property type="match status" value="1"/>
</dbReference>
<dbReference type="AlphaFoldDB" id="V6Q5B5"/>
<evidence type="ECO:0000313" key="1">
    <source>
        <dbReference type="EMBL" id="EST90319.1"/>
    </source>
</evidence>
<reference evidence="1 2" key="1">
    <citation type="journal article" date="2013" name="Genome Announc.">
        <title>High-Quality Draft Genome Sequence of Vagococcus lutrae Strain LBD1, Isolated from the Largemouth Bass Micropterus salmoides.</title>
        <authorList>
            <person name="Lebreton F."/>
            <person name="Valentino M.D."/>
            <person name="Duncan L.B."/>
            <person name="Zeng Q."/>
            <person name="Manson McGuire A."/>
            <person name="Earl A.M."/>
            <person name="Gilmore M.S."/>
        </authorList>
    </citation>
    <scope>NUCLEOTIDE SEQUENCE [LARGE SCALE GENOMIC DNA]</scope>
    <source>
        <strain evidence="1 2">LBD1</strain>
    </source>
</reference>
<evidence type="ECO:0008006" key="3">
    <source>
        <dbReference type="Google" id="ProtNLM"/>
    </source>
</evidence>
<proteinExistence type="predicted"/>
<dbReference type="STRING" id="1408226.T233_00622"/>
<gene>
    <name evidence="1" type="ORF">T233_00622</name>
</gene>
<dbReference type="EMBL" id="AYSH01000008">
    <property type="protein sequence ID" value="EST90319.1"/>
    <property type="molecule type" value="Genomic_DNA"/>
</dbReference>
<sequence length="180" mass="20683">MKNVRKAYFFFLRDGFSRGKFIKKSKKYNSIGKNLFYQPRREPSEPHLISIGNNVVIASEVLFITHDVMHHMFNNIEKGTTSYKMGSIVIGDNVFIGSRATLLPNTKIGNNVIIGANAVVTRNIPDNSVAIGNPIKIIENRYDKIFNNRKKEHKDHKTKSRESIIKEIWDEVNKYNNTDV</sequence>
<dbReference type="InterPro" id="IPR011004">
    <property type="entry name" value="Trimer_LpxA-like_sf"/>
</dbReference>
<dbReference type="Gene3D" id="2.160.10.10">
    <property type="entry name" value="Hexapeptide repeat proteins"/>
    <property type="match status" value="1"/>
</dbReference>